<dbReference type="RefSeq" id="WP_097280579.1">
    <property type="nucleotide sequence ID" value="NZ_OCNJ01000008.1"/>
</dbReference>
<sequence length="215" mass="22260">MTADTSTARPALCHVFVFGDPDPTPPAGLAESFRREHPGQGTANACFCFDDSYLELLWVTDAAALTAPAIAPAGLAARAAWRETGACPFGIALRGDLPVPGWEWTPPYLPPGLSITVADLSADPRQPFVFRSPGAARPDAWTDGRAGARQTAAGLTEVIGLGLALPAGVVPHPDLLALAGAGLLTVETDAPAWRLTLTVARADGGAPLRIDLPEP</sequence>
<accession>A0A286GU57</accession>
<dbReference type="OrthoDB" id="1426774at2"/>
<protein>
    <submittedName>
        <fullName evidence="2">Glyoxalase-like domain-containing protein</fullName>
    </submittedName>
</protein>
<dbReference type="EMBL" id="OCNJ01000008">
    <property type="protein sequence ID" value="SOD99002.1"/>
    <property type="molecule type" value="Genomic_DNA"/>
</dbReference>
<dbReference type="Proteomes" id="UP000219621">
    <property type="component" value="Unassembled WGS sequence"/>
</dbReference>
<feature type="domain" description="Glyoxalase-like" evidence="1">
    <location>
        <begin position="35"/>
        <end position="94"/>
    </location>
</feature>
<dbReference type="Gene3D" id="3.10.180.10">
    <property type="entry name" value="2,3-Dihydroxybiphenyl 1,2-Dioxygenase, domain 1"/>
    <property type="match status" value="1"/>
</dbReference>
<keyword evidence="3" id="KW-1185">Reference proteome</keyword>
<dbReference type="AlphaFoldDB" id="A0A286GU57"/>
<name>A0A286GU57_9PROT</name>
<dbReference type="InterPro" id="IPR025870">
    <property type="entry name" value="Glyoxalase-like_dom"/>
</dbReference>
<evidence type="ECO:0000313" key="2">
    <source>
        <dbReference type="EMBL" id="SOD99002.1"/>
    </source>
</evidence>
<proteinExistence type="predicted"/>
<gene>
    <name evidence="2" type="ORF">SAMN05421508_108182</name>
</gene>
<reference evidence="2 3" key="1">
    <citation type="submission" date="2017-09" db="EMBL/GenBank/DDBJ databases">
        <authorList>
            <person name="Ehlers B."/>
            <person name="Leendertz F.H."/>
        </authorList>
    </citation>
    <scope>NUCLEOTIDE SEQUENCE [LARGE SCALE GENOMIC DNA]</scope>
    <source>
        <strain evidence="2 3">USBA 140</strain>
    </source>
</reference>
<dbReference type="InterPro" id="IPR029068">
    <property type="entry name" value="Glyas_Bleomycin-R_OHBP_Dase"/>
</dbReference>
<organism evidence="2 3">
    <name type="scientific">Caenispirillum bisanense</name>
    <dbReference type="NCBI Taxonomy" id="414052"/>
    <lineage>
        <taxon>Bacteria</taxon>
        <taxon>Pseudomonadati</taxon>
        <taxon>Pseudomonadota</taxon>
        <taxon>Alphaproteobacteria</taxon>
        <taxon>Rhodospirillales</taxon>
        <taxon>Novispirillaceae</taxon>
        <taxon>Caenispirillum</taxon>
    </lineage>
</organism>
<evidence type="ECO:0000313" key="3">
    <source>
        <dbReference type="Proteomes" id="UP000219621"/>
    </source>
</evidence>
<dbReference type="Pfam" id="PF13468">
    <property type="entry name" value="Glyoxalase_3"/>
    <property type="match status" value="1"/>
</dbReference>
<evidence type="ECO:0000259" key="1">
    <source>
        <dbReference type="Pfam" id="PF13468"/>
    </source>
</evidence>